<dbReference type="Pfam" id="PF02563">
    <property type="entry name" value="Poly_export"/>
    <property type="match status" value="1"/>
</dbReference>
<feature type="domain" description="Soluble ligand binding" evidence="4">
    <location>
        <begin position="112"/>
        <end position="161"/>
    </location>
</feature>
<protein>
    <submittedName>
        <fullName evidence="5">Uncharacterized protein</fullName>
    </submittedName>
</protein>
<dbReference type="InterPro" id="IPR049712">
    <property type="entry name" value="Poly_export"/>
</dbReference>
<evidence type="ECO:0000313" key="5">
    <source>
        <dbReference type="EMBL" id="TMJ07478.1"/>
    </source>
</evidence>
<sequence>MTVLVRGDSMTTRVFLSFTIMLVLIAPPVSAQQPYVLGAEDIIEVAVYGQPDLTRVVTVLPDGTVALPLVGTIVAGGLSVDDLTRELVRAYSLYIRNPQVSIVVKEFRKISVSVLGQVVRPGIYALRPGATVLEALSAAGGLTEMASVTEARLVRASGENQPLALDDLLIRQDMQYNVALQPGDTLLVPEELNSRRPNAAGCCDADDHTHRAAEWGSPATTGGRRQGGKTPQQRNAHQPEPSGRDSAGRSQPRHAGAARGHSRRPADRPGQRVQRGQHPGWFGPLLQVVAWSTSPRSEIISICFWAGGGSLPPSLPLRLRRRLSAVSPRHGSTERQRPSS</sequence>
<reference evidence="5 6" key="1">
    <citation type="journal article" date="2019" name="Nat. Microbiol.">
        <title>Mediterranean grassland soil C-N compound turnover is dependent on rainfall and depth, and is mediated by genomically divergent microorganisms.</title>
        <authorList>
            <person name="Diamond S."/>
            <person name="Andeer P.F."/>
            <person name="Li Z."/>
            <person name="Crits-Christoph A."/>
            <person name="Burstein D."/>
            <person name="Anantharaman K."/>
            <person name="Lane K.R."/>
            <person name="Thomas B.C."/>
            <person name="Pan C."/>
            <person name="Northen T.R."/>
            <person name="Banfield J.F."/>
        </authorList>
    </citation>
    <scope>NUCLEOTIDE SEQUENCE [LARGE SCALE GENOMIC DNA]</scope>
    <source>
        <strain evidence="5">NP_2</strain>
    </source>
</reference>
<dbReference type="PANTHER" id="PTHR33619:SF3">
    <property type="entry name" value="POLYSACCHARIDE EXPORT PROTEIN GFCE-RELATED"/>
    <property type="match status" value="1"/>
</dbReference>
<organism evidence="5 6">
    <name type="scientific">Candidatus Segetimicrobium genomatis</name>
    <dbReference type="NCBI Taxonomy" id="2569760"/>
    <lineage>
        <taxon>Bacteria</taxon>
        <taxon>Bacillati</taxon>
        <taxon>Candidatus Sysuimicrobiota</taxon>
        <taxon>Candidatus Sysuimicrobiia</taxon>
        <taxon>Candidatus Sysuimicrobiales</taxon>
        <taxon>Candidatus Segetimicrobiaceae</taxon>
        <taxon>Candidatus Segetimicrobium</taxon>
    </lineage>
</organism>
<evidence type="ECO:0000259" key="3">
    <source>
        <dbReference type="Pfam" id="PF02563"/>
    </source>
</evidence>
<accession>A0A537LHJ0</accession>
<dbReference type="GO" id="GO:0015159">
    <property type="term" value="F:polysaccharide transmembrane transporter activity"/>
    <property type="evidence" value="ECO:0007669"/>
    <property type="project" value="InterPro"/>
</dbReference>
<gene>
    <name evidence="5" type="ORF">E6G99_06590</name>
</gene>
<keyword evidence="1" id="KW-0732">Signal</keyword>
<dbReference type="Gene3D" id="3.10.560.10">
    <property type="entry name" value="Outer membrane lipoprotein wza domain like"/>
    <property type="match status" value="1"/>
</dbReference>
<feature type="domain" description="Polysaccharide export protein N-terminal" evidence="3">
    <location>
        <begin position="31"/>
        <end position="104"/>
    </location>
</feature>
<dbReference type="PANTHER" id="PTHR33619">
    <property type="entry name" value="POLYSACCHARIDE EXPORT PROTEIN GFCE-RELATED"/>
    <property type="match status" value="1"/>
</dbReference>
<proteinExistence type="predicted"/>
<dbReference type="EMBL" id="VBAJ01000175">
    <property type="protein sequence ID" value="TMJ07478.1"/>
    <property type="molecule type" value="Genomic_DNA"/>
</dbReference>
<name>A0A537LHJ0_9BACT</name>
<evidence type="ECO:0000256" key="2">
    <source>
        <dbReference type="SAM" id="MobiDB-lite"/>
    </source>
</evidence>
<dbReference type="InterPro" id="IPR003715">
    <property type="entry name" value="Poly_export_N"/>
</dbReference>
<evidence type="ECO:0000313" key="6">
    <source>
        <dbReference type="Proteomes" id="UP000318661"/>
    </source>
</evidence>
<feature type="region of interest" description="Disordered" evidence="2">
    <location>
        <begin position="213"/>
        <end position="280"/>
    </location>
</feature>
<dbReference type="AlphaFoldDB" id="A0A537LHJ0"/>
<dbReference type="Proteomes" id="UP000318661">
    <property type="component" value="Unassembled WGS sequence"/>
</dbReference>
<comment type="caution">
    <text evidence="5">The sequence shown here is derived from an EMBL/GenBank/DDBJ whole genome shotgun (WGS) entry which is preliminary data.</text>
</comment>
<dbReference type="InterPro" id="IPR019554">
    <property type="entry name" value="Soluble_ligand-bd"/>
</dbReference>
<dbReference type="Pfam" id="PF10531">
    <property type="entry name" value="SLBB"/>
    <property type="match status" value="1"/>
</dbReference>
<evidence type="ECO:0000259" key="4">
    <source>
        <dbReference type="Pfam" id="PF10531"/>
    </source>
</evidence>
<evidence type="ECO:0000256" key="1">
    <source>
        <dbReference type="ARBA" id="ARBA00022729"/>
    </source>
</evidence>